<protein>
    <recommendedName>
        <fullName evidence="3">SAM-dependent methyltransferase</fullName>
    </recommendedName>
</protein>
<organism evidence="1 2">
    <name type="scientific">Mycoplasmopsis mustelae</name>
    <dbReference type="NCBI Taxonomy" id="171289"/>
    <lineage>
        <taxon>Bacteria</taxon>
        <taxon>Bacillati</taxon>
        <taxon>Mycoplasmatota</taxon>
        <taxon>Mycoplasmoidales</taxon>
        <taxon>Metamycoplasmataceae</taxon>
        <taxon>Mycoplasmopsis</taxon>
    </lineage>
</organism>
<comment type="caution">
    <text evidence="1">The sequence shown here is derived from an EMBL/GenBank/DDBJ whole genome shotgun (WGS) entry which is preliminary data.</text>
</comment>
<proteinExistence type="predicted"/>
<dbReference type="InterPro" id="IPR029063">
    <property type="entry name" value="SAM-dependent_MTases_sf"/>
</dbReference>
<reference evidence="1 2" key="1">
    <citation type="submission" date="2019-03" db="EMBL/GenBank/DDBJ databases">
        <title>Genomic Encyclopedia of Archaeal and Bacterial Type Strains, Phase II (KMG-II): from individual species to whole genera.</title>
        <authorList>
            <person name="Goeker M."/>
        </authorList>
    </citation>
    <scope>NUCLEOTIDE SEQUENCE [LARGE SCALE GENOMIC DNA]</scope>
    <source>
        <strain evidence="1 2">ATCC 35214</strain>
    </source>
</reference>
<dbReference type="SUPFAM" id="SSF53335">
    <property type="entry name" value="S-adenosyl-L-methionine-dependent methyltransferases"/>
    <property type="match status" value="1"/>
</dbReference>
<accession>A0A4R7UDX0</accession>
<name>A0A4R7UDX0_9BACT</name>
<dbReference type="RefSeq" id="WP_208317611.1">
    <property type="nucleotide sequence ID" value="NZ_SOCN01000002.1"/>
</dbReference>
<keyword evidence="2" id="KW-1185">Reference proteome</keyword>
<dbReference type="EMBL" id="SOCN01000002">
    <property type="protein sequence ID" value="TDV23542.1"/>
    <property type="molecule type" value="Genomic_DNA"/>
</dbReference>
<evidence type="ECO:0008006" key="3">
    <source>
        <dbReference type="Google" id="ProtNLM"/>
    </source>
</evidence>
<gene>
    <name evidence="1" type="ORF">BCF59_0533</name>
</gene>
<evidence type="ECO:0000313" key="2">
    <source>
        <dbReference type="Proteomes" id="UP000295757"/>
    </source>
</evidence>
<evidence type="ECO:0000313" key="1">
    <source>
        <dbReference type="EMBL" id="TDV23542.1"/>
    </source>
</evidence>
<dbReference type="AlphaFoldDB" id="A0A4R7UDX0"/>
<dbReference type="Proteomes" id="UP000295757">
    <property type="component" value="Unassembled WGS sequence"/>
</dbReference>
<dbReference type="Gene3D" id="3.40.50.150">
    <property type="entry name" value="Vaccinia Virus protein VP39"/>
    <property type="match status" value="1"/>
</dbReference>
<sequence length="314" mass="36718">MNNLKYVNGKSMLINIKNHLDQYFTKHAIASELFEKTKKIIKKYEENNLEKYLWIEPSTGEGCFLDLLPINKRIGIDIDPKRDDVIKSDYLKYKLPQQPFIVIGNPPFGHRGVLALEFLNYSANADYVCFILPMFFESKGKGSIRYRVKGLNLIHSEVLPKNSFYTLENKDIDVKCVFQIWSKNHINKTLSTFNWYSLGSKNPFKKYLDVYTVSTAKSRECGKRWIFKEKADFYLASTFFKENKVVYDFNDVKYKSGIAIKINTKKPEEIKKIKNLLINADWTKYSSLATNSCRHIGKSHIYDLLLDNDFKMEI</sequence>